<evidence type="ECO:0000313" key="1">
    <source>
        <dbReference type="EMBL" id="KAF4629239.1"/>
    </source>
</evidence>
<reference evidence="1 2" key="1">
    <citation type="submission" date="2020-03" db="EMBL/GenBank/DDBJ databases">
        <title>Draft Genome Sequence of Cudoniella acicularis.</title>
        <authorList>
            <person name="Buettner E."/>
            <person name="Kellner H."/>
        </authorList>
    </citation>
    <scope>NUCLEOTIDE SEQUENCE [LARGE SCALE GENOMIC DNA]</scope>
    <source>
        <strain evidence="1 2">DSM 108380</strain>
    </source>
</reference>
<dbReference type="Proteomes" id="UP000566819">
    <property type="component" value="Unassembled WGS sequence"/>
</dbReference>
<organism evidence="1 2">
    <name type="scientific">Cudoniella acicularis</name>
    <dbReference type="NCBI Taxonomy" id="354080"/>
    <lineage>
        <taxon>Eukaryota</taxon>
        <taxon>Fungi</taxon>
        <taxon>Dikarya</taxon>
        <taxon>Ascomycota</taxon>
        <taxon>Pezizomycotina</taxon>
        <taxon>Leotiomycetes</taxon>
        <taxon>Helotiales</taxon>
        <taxon>Tricladiaceae</taxon>
        <taxon>Cudoniella</taxon>
    </lineage>
</organism>
<dbReference type="EMBL" id="JAAMPI010000703">
    <property type="protein sequence ID" value="KAF4629239.1"/>
    <property type="molecule type" value="Genomic_DNA"/>
</dbReference>
<gene>
    <name evidence="1" type="ORF">G7Y89_g8911</name>
</gene>
<sequence length="339" mass="37056">MASESPAAYPLYGTTFNLHRVSPLYTGSNYPLDNRTLAHHAKRLRDVLAGDVLRGVRVGLDPEESALGNAGTLQTVAWKLLPDETEIIDNEDTTMSLAVSRGQIITIVYENITYTAILLQDPAAEELDESAIGVGVDGFGFEHLPLLLTKMRAPLRETFTDFLSITFDARVSTFHLADKYIIDQFERYLAHICIGEDGDAMDAVESSRTIRNVIGGVVIYISFDLPGLSTLKTVTIGLSEQDVPRIVALGKKIDKGTSDSPFMEALTIYAKKHLAMDLKHEKVFISSIACDAFVLGVEGKVKMAVPPMKDGGENPQWRATRRLVNGLVALAKGSKMVDS</sequence>
<dbReference type="OrthoDB" id="8864979at2759"/>
<comment type="caution">
    <text evidence="1">The sequence shown here is derived from an EMBL/GenBank/DDBJ whole genome shotgun (WGS) entry which is preliminary data.</text>
</comment>
<keyword evidence="2" id="KW-1185">Reference proteome</keyword>
<proteinExistence type="predicted"/>
<dbReference type="Pfam" id="PF13092">
    <property type="entry name" value="CENP-L"/>
    <property type="match status" value="1"/>
</dbReference>
<name>A0A8H4RFP0_9HELO</name>
<dbReference type="AlphaFoldDB" id="A0A8H4RFP0"/>
<accession>A0A8H4RFP0</accession>
<dbReference type="InterPro" id="IPR025204">
    <property type="entry name" value="CENP-L"/>
</dbReference>
<protein>
    <submittedName>
        <fullName evidence="1">Uncharacterized protein</fullName>
    </submittedName>
</protein>
<evidence type="ECO:0000313" key="2">
    <source>
        <dbReference type="Proteomes" id="UP000566819"/>
    </source>
</evidence>